<evidence type="ECO:0000313" key="4">
    <source>
        <dbReference type="Proteomes" id="UP001612915"/>
    </source>
</evidence>
<dbReference type="EMBL" id="JBITLV010000003">
    <property type="protein sequence ID" value="MFI7587350.1"/>
    <property type="molecule type" value="Genomic_DNA"/>
</dbReference>
<name>A0ABW8ALU5_9ACTN</name>
<dbReference type="Proteomes" id="UP001612915">
    <property type="component" value="Unassembled WGS sequence"/>
</dbReference>
<dbReference type="PANTHER" id="PTHR43767">
    <property type="entry name" value="LONG-CHAIN-FATTY-ACID--COA LIGASE"/>
    <property type="match status" value="1"/>
</dbReference>
<dbReference type="Pfam" id="PF00501">
    <property type="entry name" value="AMP-binding"/>
    <property type="match status" value="1"/>
</dbReference>
<dbReference type="SUPFAM" id="SSF56801">
    <property type="entry name" value="Acetyl-CoA synthetase-like"/>
    <property type="match status" value="1"/>
</dbReference>
<dbReference type="InterPro" id="IPR050237">
    <property type="entry name" value="ATP-dep_AMP-bd_enzyme"/>
</dbReference>
<sequence length="636" mass="66527">MSLTTPGGTPGTRPAREWPAFAEPEDVERIEAVPLAERDLPATTYEILVRAAEQWPDRVAVSVMPDAARWAEAVDVTYAELLATTAQVANVLRSRGVTPTTPVGILSPNCLGLVPAVLGAQAAGVAVPLNGGLSPQHLATLIERSGVEQLVVASPDLDEAVWAKVTELARGATLRRVYVLDPTDGTRTARASLDGVDVEYLLDAARAEAPAFDDPHTADDIAAVFHTGGTTGIPKLAAHTHANQVTDAWLIAADSEADADEEATVLAALPLFHVNALHVTMLAPMLKGQQAVWAGPLGYRDLALYGQIWKIVEHFRIAAMSAVPTVYAVLSHCPVDADISSLRFAVVGASALPQAVRTSFEEHTGVPLLEGYGLTEGTCASARSFASHPRPGSVGKRLPYQPMRVVEVADDGTWTDVPEGGVGTLLIGGPTVFAGYVTGRTADGFVLDHLGKVRDGWLDTGDLARLEDGFVYLTGRVKDLIIRGGHNIDPAAVEAALLAHPAVADAAAVGRPDPRAGEVPVAYVTLKPGTTSTEAELEAFVADSDLEAAAKPKTVTILEALPVTDVGKPYKLALRADAAGRALGGALADLPGVTGVEGVVGDGSVRVVVHVDATADPVAVRRRLDEYAVASEVVER</sequence>
<dbReference type="InterPro" id="IPR025110">
    <property type="entry name" value="AMP-bd_C"/>
</dbReference>
<proteinExistence type="predicted"/>
<evidence type="ECO:0000313" key="3">
    <source>
        <dbReference type="EMBL" id="MFI7587350.1"/>
    </source>
</evidence>
<dbReference type="InterPro" id="IPR000873">
    <property type="entry name" value="AMP-dep_synth/lig_dom"/>
</dbReference>
<feature type="domain" description="AMP-binding enzyme C-terminal" evidence="2">
    <location>
        <begin position="493"/>
        <end position="568"/>
    </location>
</feature>
<dbReference type="InterPro" id="IPR020845">
    <property type="entry name" value="AMP-binding_CS"/>
</dbReference>
<dbReference type="InterPro" id="IPR045851">
    <property type="entry name" value="AMP-bd_C_sf"/>
</dbReference>
<dbReference type="PROSITE" id="PS00455">
    <property type="entry name" value="AMP_BINDING"/>
    <property type="match status" value="1"/>
</dbReference>
<dbReference type="NCBIfam" id="NF005714">
    <property type="entry name" value="PRK07529.1"/>
    <property type="match status" value="1"/>
</dbReference>
<dbReference type="Gene3D" id="3.30.300.30">
    <property type="match status" value="1"/>
</dbReference>
<dbReference type="RefSeq" id="WP_398278876.1">
    <property type="nucleotide sequence ID" value="NZ_JBITLV010000003.1"/>
</dbReference>
<keyword evidence="4" id="KW-1185">Reference proteome</keyword>
<accession>A0ABW8ALU5</accession>
<reference evidence="3 4" key="1">
    <citation type="submission" date="2024-10" db="EMBL/GenBank/DDBJ databases">
        <title>The Natural Products Discovery Center: Release of the First 8490 Sequenced Strains for Exploring Actinobacteria Biosynthetic Diversity.</title>
        <authorList>
            <person name="Kalkreuter E."/>
            <person name="Kautsar S.A."/>
            <person name="Yang D."/>
            <person name="Bader C.D."/>
            <person name="Teijaro C.N."/>
            <person name="Fluegel L."/>
            <person name="Davis C.M."/>
            <person name="Simpson J.R."/>
            <person name="Lauterbach L."/>
            <person name="Steele A.D."/>
            <person name="Gui C."/>
            <person name="Meng S."/>
            <person name="Li G."/>
            <person name="Viehrig K."/>
            <person name="Ye F."/>
            <person name="Su P."/>
            <person name="Kiefer A.F."/>
            <person name="Nichols A."/>
            <person name="Cepeda A.J."/>
            <person name="Yan W."/>
            <person name="Fan B."/>
            <person name="Jiang Y."/>
            <person name="Adhikari A."/>
            <person name="Zheng C.-J."/>
            <person name="Schuster L."/>
            <person name="Cowan T.M."/>
            <person name="Smanski M.J."/>
            <person name="Chevrette M.G."/>
            <person name="De Carvalho L.P.S."/>
            <person name="Shen B."/>
        </authorList>
    </citation>
    <scope>NUCLEOTIDE SEQUENCE [LARGE SCALE GENOMIC DNA]</scope>
    <source>
        <strain evidence="3 4">NPDC049639</strain>
    </source>
</reference>
<comment type="caution">
    <text evidence="3">The sequence shown here is derived from an EMBL/GenBank/DDBJ whole genome shotgun (WGS) entry which is preliminary data.</text>
</comment>
<dbReference type="PANTHER" id="PTHR43767:SF1">
    <property type="entry name" value="NONRIBOSOMAL PEPTIDE SYNTHASE PES1 (EUROFUNG)-RELATED"/>
    <property type="match status" value="1"/>
</dbReference>
<dbReference type="Gene3D" id="3.40.50.12780">
    <property type="entry name" value="N-terminal domain of ligase-like"/>
    <property type="match status" value="1"/>
</dbReference>
<protein>
    <submittedName>
        <fullName evidence="3">Acyl-CoA synthetase</fullName>
    </submittedName>
</protein>
<dbReference type="InterPro" id="IPR042099">
    <property type="entry name" value="ANL_N_sf"/>
</dbReference>
<evidence type="ECO:0000259" key="1">
    <source>
        <dbReference type="Pfam" id="PF00501"/>
    </source>
</evidence>
<feature type="domain" description="AMP-dependent synthetase/ligase" evidence="1">
    <location>
        <begin position="50"/>
        <end position="436"/>
    </location>
</feature>
<gene>
    <name evidence="3" type="ORF">ACIB24_09780</name>
</gene>
<organism evidence="3 4">
    <name type="scientific">Spongisporangium articulatum</name>
    <dbReference type="NCBI Taxonomy" id="3362603"/>
    <lineage>
        <taxon>Bacteria</taxon>
        <taxon>Bacillati</taxon>
        <taxon>Actinomycetota</taxon>
        <taxon>Actinomycetes</taxon>
        <taxon>Kineosporiales</taxon>
        <taxon>Kineosporiaceae</taxon>
        <taxon>Spongisporangium</taxon>
    </lineage>
</organism>
<evidence type="ECO:0000259" key="2">
    <source>
        <dbReference type="Pfam" id="PF13193"/>
    </source>
</evidence>
<dbReference type="Pfam" id="PF13193">
    <property type="entry name" value="AMP-binding_C"/>
    <property type="match status" value="1"/>
</dbReference>